<dbReference type="Gene3D" id="3.10.580.10">
    <property type="entry name" value="CBS-domain"/>
    <property type="match status" value="1"/>
</dbReference>
<sequence length="448" mass="49539">MVNPLFLPELREMLAEDNAAELTEFCNTLNAGRTAEFMEGLEDTDLWAVLQYADADRRAEIFGYFDEQRQVGLLQSQEPRQVAELVDRIPSDDRVDLFQQLTGTRAQTILPLLPVADRRDIQRLCSYDEGTAGSLMTSEVAMLSETLTVSGALEALGNQASELETIYYLYVVDEDNLLRGIVSTRQLVSSLRTPSRTLGDLMETDVVVAEVDEDQESVAEKVEHFNLLAIPVVDSGRQLLGIITHDDVIDVVREELTEDAHRIAAVEPLEEDYLRIGLLNLSWKRGIWLIILFFAALLTAFALEHYHEELNKFIWLVSFIPLIISAGGNSGSQSATLVITAMTSGQVELDQWRKVLGREVIVATVLGIFLALIGYAVAIFLAPTPVAALVIPMTLVAVIFVGCFFGASLPLIFQRLGLDPAMMSNPFVAGIVDILGIIIYINIARLLL</sequence>
<dbReference type="CDD" id="cd04606">
    <property type="entry name" value="CBS_pair_Mg_transporter"/>
    <property type="match status" value="1"/>
</dbReference>
<dbReference type="RefSeq" id="WP_149499552.1">
    <property type="nucleotide sequence ID" value="NZ_CP141221.1"/>
</dbReference>
<dbReference type="InterPro" id="IPR006668">
    <property type="entry name" value="Mg_transptr_MgtE_intracell_dom"/>
</dbReference>
<dbReference type="SUPFAM" id="SSF161093">
    <property type="entry name" value="MgtE membrane domain-like"/>
    <property type="match status" value="1"/>
</dbReference>
<dbReference type="SMART" id="SM00116">
    <property type="entry name" value="CBS"/>
    <property type="match status" value="2"/>
</dbReference>
<name>A0ABT7PRZ5_9BACT</name>
<evidence type="ECO:0000256" key="8">
    <source>
        <dbReference type="PROSITE-ProRule" id="PRU00703"/>
    </source>
</evidence>
<dbReference type="InterPro" id="IPR006669">
    <property type="entry name" value="MgtE_transporter"/>
</dbReference>
<keyword evidence="4 9" id="KW-0812">Transmembrane</keyword>
<keyword evidence="6 9" id="KW-1133">Transmembrane helix</keyword>
<evidence type="ECO:0000313" key="11">
    <source>
        <dbReference type="EMBL" id="MDM4019251.1"/>
    </source>
</evidence>
<dbReference type="Pfam" id="PF01769">
    <property type="entry name" value="MgtE"/>
    <property type="match status" value="1"/>
</dbReference>
<evidence type="ECO:0000256" key="6">
    <source>
        <dbReference type="ARBA" id="ARBA00022989"/>
    </source>
</evidence>
<dbReference type="Gene3D" id="1.25.60.10">
    <property type="entry name" value="MgtE N-terminal domain-like"/>
    <property type="match status" value="1"/>
</dbReference>
<dbReference type="PANTHER" id="PTHR43773:SF1">
    <property type="entry name" value="MAGNESIUM TRANSPORTER MGTE"/>
    <property type="match status" value="1"/>
</dbReference>
<dbReference type="SMART" id="SM00924">
    <property type="entry name" value="MgtE_N"/>
    <property type="match status" value="1"/>
</dbReference>
<dbReference type="PANTHER" id="PTHR43773">
    <property type="entry name" value="MAGNESIUM TRANSPORTER MGTE"/>
    <property type="match status" value="1"/>
</dbReference>
<comment type="similarity">
    <text evidence="2 9">Belongs to the SLC41A transporter family.</text>
</comment>
<evidence type="ECO:0000256" key="5">
    <source>
        <dbReference type="ARBA" id="ARBA00022842"/>
    </source>
</evidence>
<dbReference type="InterPro" id="IPR000644">
    <property type="entry name" value="CBS_dom"/>
</dbReference>
<evidence type="ECO:0000256" key="9">
    <source>
        <dbReference type="RuleBase" id="RU362011"/>
    </source>
</evidence>
<comment type="subcellular location">
    <subcellularLocation>
        <location evidence="9">Cell membrane</location>
        <topology evidence="9">Multi-pass membrane protein</topology>
    </subcellularLocation>
    <subcellularLocation>
        <location evidence="1">Membrane</location>
        <topology evidence="1">Multi-pass membrane protein</topology>
    </subcellularLocation>
</comment>
<protein>
    <recommendedName>
        <fullName evidence="9">Magnesium transporter MgtE</fullName>
    </recommendedName>
</protein>
<evidence type="ECO:0000256" key="2">
    <source>
        <dbReference type="ARBA" id="ARBA00009749"/>
    </source>
</evidence>
<dbReference type="Pfam" id="PF00571">
    <property type="entry name" value="CBS"/>
    <property type="match status" value="2"/>
</dbReference>
<evidence type="ECO:0000256" key="3">
    <source>
        <dbReference type="ARBA" id="ARBA00022448"/>
    </source>
</evidence>
<comment type="subunit">
    <text evidence="9">Homodimer.</text>
</comment>
<accession>A0ABT7PRZ5</accession>
<dbReference type="SUPFAM" id="SSF158791">
    <property type="entry name" value="MgtE N-terminal domain-like"/>
    <property type="match status" value="1"/>
</dbReference>
<keyword evidence="9" id="KW-1003">Cell membrane</keyword>
<dbReference type="InterPro" id="IPR046342">
    <property type="entry name" value="CBS_dom_sf"/>
</dbReference>
<feature type="transmembrane region" description="Helical" evidence="9">
    <location>
        <begin position="388"/>
        <end position="413"/>
    </location>
</feature>
<reference evidence="11 12" key="1">
    <citation type="submission" date="2023-06" db="EMBL/GenBank/DDBJ databases">
        <title>Roseiconus lacunae JC819 isolated from Gulf of Mannar region, Tamil Nadu.</title>
        <authorList>
            <person name="Pk S."/>
            <person name="Ch S."/>
            <person name="Ch V.R."/>
        </authorList>
    </citation>
    <scope>NUCLEOTIDE SEQUENCE [LARGE SCALE GENOMIC DNA]</scope>
    <source>
        <strain evidence="11 12">JC819</strain>
    </source>
</reference>
<dbReference type="EMBL" id="JASZZN010000034">
    <property type="protein sequence ID" value="MDM4019251.1"/>
    <property type="molecule type" value="Genomic_DNA"/>
</dbReference>
<keyword evidence="9" id="KW-0479">Metal-binding</keyword>
<proteinExistence type="inferred from homology"/>
<keyword evidence="3 9" id="KW-0813">Transport</keyword>
<evidence type="ECO:0000313" key="12">
    <source>
        <dbReference type="Proteomes" id="UP001239462"/>
    </source>
</evidence>
<feature type="transmembrane region" description="Helical" evidence="9">
    <location>
        <begin position="313"/>
        <end position="339"/>
    </location>
</feature>
<dbReference type="InterPro" id="IPR006667">
    <property type="entry name" value="SLC41_membr_dom"/>
</dbReference>
<dbReference type="InterPro" id="IPR038076">
    <property type="entry name" value="MgtE_N_sf"/>
</dbReference>
<dbReference type="Proteomes" id="UP001239462">
    <property type="component" value="Unassembled WGS sequence"/>
</dbReference>
<evidence type="ECO:0000256" key="1">
    <source>
        <dbReference type="ARBA" id="ARBA00004141"/>
    </source>
</evidence>
<dbReference type="PROSITE" id="PS51371">
    <property type="entry name" value="CBS"/>
    <property type="match status" value="2"/>
</dbReference>
<evidence type="ECO:0000256" key="7">
    <source>
        <dbReference type="ARBA" id="ARBA00023136"/>
    </source>
</evidence>
<dbReference type="NCBIfam" id="TIGR00400">
    <property type="entry name" value="mgtE"/>
    <property type="match status" value="1"/>
</dbReference>
<comment type="function">
    <text evidence="9">Acts as a magnesium transporter.</text>
</comment>
<evidence type="ECO:0000256" key="4">
    <source>
        <dbReference type="ARBA" id="ARBA00022692"/>
    </source>
</evidence>
<feature type="transmembrane region" description="Helical" evidence="9">
    <location>
        <begin position="425"/>
        <end position="443"/>
    </location>
</feature>
<organism evidence="11 12">
    <name type="scientific">Roseiconus lacunae</name>
    <dbReference type="NCBI Taxonomy" id="2605694"/>
    <lineage>
        <taxon>Bacteria</taxon>
        <taxon>Pseudomonadati</taxon>
        <taxon>Planctomycetota</taxon>
        <taxon>Planctomycetia</taxon>
        <taxon>Pirellulales</taxon>
        <taxon>Pirellulaceae</taxon>
        <taxon>Roseiconus</taxon>
    </lineage>
</organism>
<keyword evidence="7 9" id="KW-0472">Membrane</keyword>
<feature type="domain" description="CBS" evidence="10">
    <location>
        <begin position="202"/>
        <end position="258"/>
    </location>
</feature>
<evidence type="ECO:0000259" key="10">
    <source>
        <dbReference type="PROSITE" id="PS51371"/>
    </source>
</evidence>
<feature type="transmembrane region" description="Helical" evidence="9">
    <location>
        <begin position="360"/>
        <end position="382"/>
    </location>
</feature>
<dbReference type="SUPFAM" id="SSF54631">
    <property type="entry name" value="CBS-domain pair"/>
    <property type="match status" value="1"/>
</dbReference>
<keyword evidence="12" id="KW-1185">Reference proteome</keyword>
<keyword evidence="8" id="KW-0129">CBS domain</keyword>
<feature type="domain" description="CBS" evidence="10">
    <location>
        <begin position="136"/>
        <end position="198"/>
    </location>
</feature>
<dbReference type="InterPro" id="IPR036739">
    <property type="entry name" value="SLC41_membr_dom_sf"/>
</dbReference>
<gene>
    <name evidence="11" type="primary">mgtE</name>
    <name evidence="11" type="ORF">QTN89_27595</name>
</gene>
<dbReference type="Pfam" id="PF03448">
    <property type="entry name" value="MgtE_N"/>
    <property type="match status" value="1"/>
</dbReference>
<comment type="caution">
    <text evidence="11">The sequence shown here is derived from an EMBL/GenBank/DDBJ whole genome shotgun (WGS) entry which is preliminary data.</text>
</comment>
<dbReference type="Gene3D" id="1.10.357.20">
    <property type="entry name" value="SLC41 divalent cation transporters, integral membrane domain"/>
    <property type="match status" value="1"/>
</dbReference>
<feature type="transmembrane region" description="Helical" evidence="9">
    <location>
        <begin position="287"/>
        <end position="307"/>
    </location>
</feature>
<keyword evidence="5 9" id="KW-0460">Magnesium</keyword>